<feature type="coiled-coil region" evidence="1">
    <location>
        <begin position="7"/>
        <end position="92"/>
    </location>
</feature>
<accession>A0AA47LSR1</accession>
<evidence type="ECO:0000313" key="2">
    <source>
        <dbReference type="EMBL" id="WBA10428.1"/>
    </source>
</evidence>
<proteinExistence type="predicted"/>
<dbReference type="RefSeq" id="WP_269580442.1">
    <property type="nucleotide sequence ID" value="NZ_CP114589.1"/>
</dbReference>
<name>A0AA47LSR1_9GAMM</name>
<sequence length="93" mass="10909">MQRQEMIDKLHSRLHDWNQEIDKLEEKANVASTNAKAEYRESIEHLRARKEQAKTRINELQHASDDAWDDIKQGAEQALTSLKEAYDSAKQKF</sequence>
<protein>
    <recommendedName>
        <fullName evidence="4">Coiled coil domain-containing protein</fullName>
    </recommendedName>
</protein>
<dbReference type="Proteomes" id="UP001164748">
    <property type="component" value="Plasmid unnamed"/>
</dbReference>
<keyword evidence="2" id="KW-0614">Plasmid</keyword>
<evidence type="ECO:0000313" key="3">
    <source>
        <dbReference type="Proteomes" id="UP001164748"/>
    </source>
</evidence>
<keyword evidence="1" id="KW-0175">Coiled coil</keyword>
<evidence type="ECO:0000256" key="1">
    <source>
        <dbReference type="SAM" id="Coils"/>
    </source>
</evidence>
<gene>
    <name evidence="2" type="ORF">N8M53_13815</name>
</gene>
<geneLocation type="plasmid" evidence="2 3">
    <name>unnamed</name>
</geneLocation>
<dbReference type="AlphaFoldDB" id="A0AA47LSR1"/>
<dbReference type="EMBL" id="CP114589">
    <property type="protein sequence ID" value="WBA10428.1"/>
    <property type="molecule type" value="Genomic_DNA"/>
</dbReference>
<dbReference type="Gene3D" id="1.10.287.1490">
    <property type="match status" value="1"/>
</dbReference>
<organism evidence="2 3">
    <name type="scientific">Salinivibrio kushneri</name>
    <dbReference type="NCBI Taxonomy" id="1908198"/>
    <lineage>
        <taxon>Bacteria</taxon>
        <taxon>Pseudomonadati</taxon>
        <taxon>Pseudomonadota</taxon>
        <taxon>Gammaproteobacteria</taxon>
        <taxon>Vibrionales</taxon>
        <taxon>Vibrionaceae</taxon>
        <taxon>Salinivibrio</taxon>
    </lineage>
</organism>
<reference evidence="2" key="1">
    <citation type="submission" date="2022-09" db="EMBL/GenBank/DDBJ databases">
        <authorList>
            <person name="Li Z.-J."/>
        </authorList>
    </citation>
    <scope>NUCLEOTIDE SEQUENCE</scope>
    <source>
        <strain evidence="2">TGB11</strain>
        <plasmid evidence="2">unnamed</plasmid>
    </source>
</reference>
<evidence type="ECO:0008006" key="4">
    <source>
        <dbReference type="Google" id="ProtNLM"/>
    </source>
</evidence>